<reference evidence="3" key="1">
    <citation type="submission" date="2021-02" db="EMBL/GenBank/DDBJ databases">
        <authorList>
            <person name="Dougan E. K."/>
            <person name="Rhodes N."/>
            <person name="Thang M."/>
            <person name="Chan C."/>
        </authorList>
    </citation>
    <scope>NUCLEOTIDE SEQUENCE</scope>
</reference>
<keyword evidence="4" id="KW-1185">Reference proteome</keyword>
<dbReference type="Gene3D" id="2.60.120.650">
    <property type="entry name" value="Cupin"/>
    <property type="match status" value="1"/>
</dbReference>
<name>A0A812M7D9_9DINO</name>
<sequence>MALRRLWTLALVGLAAEQNCEGEGECRWTQVSEWISEEAYMLNLNKEIAELYAGIEKELTLQDNQSYAPRTLEMCRSGRTKGCVKPSSLRRLLREAEQPVIIKGLAEGWPKNGSWSKESVLQAHGAVGVTVSLGSLYPAEGGFPKRRVKVDLKDLVQRFLPDSRFVAFDKVTKALLRRALGTEPQQLLDRMEEDIVPVLSAGGPRSGIPWHTHAESYLLCSVGTKRWFTFPPGTTGAKQRGHPFLGSLNWTRVVLPSLLPEERPISFVQHPGDFVYLPAAWPHLTLNLDDSLCLGWQNWLENKDVHQLIKGCSAAAPSDPDACTLLGEICNDGYCPFSRQQAEFFDDALRASPLHLAAAGHAAQFDQSRVEELAVLLVEQEEELLQDPLVDNLTLAYGWIFLAQSLYNTGGDKDMADAFLTRVGRLVKNEDLAMEALALYDKTNGTKSFDYANDFNESNATVERREKREKQKTKRGK</sequence>
<evidence type="ECO:0000259" key="2">
    <source>
        <dbReference type="PROSITE" id="PS51184"/>
    </source>
</evidence>
<evidence type="ECO:0000256" key="1">
    <source>
        <dbReference type="SAM" id="SignalP"/>
    </source>
</evidence>
<feature type="non-terminal residue" evidence="3">
    <location>
        <position position="477"/>
    </location>
</feature>
<dbReference type="InterPro" id="IPR003347">
    <property type="entry name" value="JmjC_dom"/>
</dbReference>
<evidence type="ECO:0000313" key="3">
    <source>
        <dbReference type="EMBL" id="CAE7256645.1"/>
    </source>
</evidence>
<feature type="signal peptide" evidence="1">
    <location>
        <begin position="1"/>
        <end position="22"/>
    </location>
</feature>
<accession>A0A812M7D9</accession>
<dbReference type="OrthoDB" id="438164at2759"/>
<evidence type="ECO:0000313" key="4">
    <source>
        <dbReference type="Proteomes" id="UP000601435"/>
    </source>
</evidence>
<dbReference type="GO" id="GO:0005737">
    <property type="term" value="C:cytoplasm"/>
    <property type="evidence" value="ECO:0007669"/>
    <property type="project" value="TreeGrafter"/>
</dbReference>
<dbReference type="PANTHER" id="PTHR12480:SF35">
    <property type="entry name" value="TRANSCRIPTION FACTOR JUMONJI, JMJC DOMAIN-CONTAINING PROTEIN"/>
    <property type="match status" value="1"/>
</dbReference>
<dbReference type="SUPFAM" id="SSF51197">
    <property type="entry name" value="Clavaminate synthase-like"/>
    <property type="match status" value="1"/>
</dbReference>
<dbReference type="PROSITE" id="PS51184">
    <property type="entry name" value="JMJC"/>
    <property type="match status" value="1"/>
</dbReference>
<proteinExistence type="predicted"/>
<dbReference type="Pfam" id="PF02373">
    <property type="entry name" value="JmjC"/>
    <property type="match status" value="1"/>
</dbReference>
<dbReference type="EMBL" id="CAJNJA010010358">
    <property type="protein sequence ID" value="CAE7256645.1"/>
    <property type="molecule type" value="Genomic_DNA"/>
</dbReference>
<protein>
    <recommendedName>
        <fullName evidence="2">JmjC domain-containing protein</fullName>
    </recommendedName>
</protein>
<dbReference type="InterPro" id="IPR050910">
    <property type="entry name" value="JMJD6_ArgDemeth/LysHydrox"/>
</dbReference>
<gene>
    <name evidence="3" type="ORF">SNEC2469_LOCUS5649</name>
</gene>
<dbReference type="SMART" id="SM00558">
    <property type="entry name" value="JmjC"/>
    <property type="match status" value="1"/>
</dbReference>
<dbReference type="AlphaFoldDB" id="A0A812M7D9"/>
<feature type="domain" description="JmjC" evidence="2">
    <location>
        <begin position="172"/>
        <end position="315"/>
    </location>
</feature>
<organism evidence="3 4">
    <name type="scientific">Symbiodinium necroappetens</name>
    <dbReference type="NCBI Taxonomy" id="1628268"/>
    <lineage>
        <taxon>Eukaryota</taxon>
        <taxon>Sar</taxon>
        <taxon>Alveolata</taxon>
        <taxon>Dinophyceae</taxon>
        <taxon>Suessiales</taxon>
        <taxon>Symbiodiniaceae</taxon>
        <taxon>Symbiodinium</taxon>
    </lineage>
</organism>
<comment type="caution">
    <text evidence="3">The sequence shown here is derived from an EMBL/GenBank/DDBJ whole genome shotgun (WGS) entry which is preliminary data.</text>
</comment>
<dbReference type="PANTHER" id="PTHR12480">
    <property type="entry name" value="ARGININE DEMETHYLASE AND LYSYL-HYDROXYLASE JMJD"/>
    <property type="match status" value="1"/>
</dbReference>
<feature type="chain" id="PRO_5032777872" description="JmjC domain-containing protein" evidence="1">
    <location>
        <begin position="23"/>
        <end position="477"/>
    </location>
</feature>
<dbReference type="Proteomes" id="UP000601435">
    <property type="component" value="Unassembled WGS sequence"/>
</dbReference>
<keyword evidence="1" id="KW-0732">Signal</keyword>